<evidence type="ECO:0000313" key="4">
    <source>
        <dbReference type="Proteomes" id="UP000223828"/>
    </source>
</evidence>
<dbReference type="OrthoDB" id="1551268at2"/>
<proteinExistence type="predicted"/>
<feature type="compositionally biased region" description="Polar residues" evidence="1">
    <location>
        <begin position="32"/>
        <end position="49"/>
    </location>
</feature>
<dbReference type="GO" id="GO:0005975">
    <property type="term" value="P:carbohydrate metabolic process"/>
    <property type="evidence" value="ECO:0007669"/>
    <property type="project" value="InterPro"/>
</dbReference>
<gene>
    <name evidence="3" type="ORF">BTJ66_04620</name>
</gene>
<organism evidence="3 4">
    <name type="scientific">Staphylococcus edaphicus</name>
    <dbReference type="NCBI Taxonomy" id="1955013"/>
    <lineage>
        <taxon>Bacteria</taxon>
        <taxon>Bacillati</taxon>
        <taxon>Bacillota</taxon>
        <taxon>Bacilli</taxon>
        <taxon>Bacillales</taxon>
        <taxon>Staphylococcaceae</taxon>
        <taxon>Staphylococcus</taxon>
    </lineage>
</organism>
<name>A0A2C6WNU7_9STAP</name>
<evidence type="ECO:0000256" key="2">
    <source>
        <dbReference type="SAM" id="SignalP"/>
    </source>
</evidence>
<feature type="signal peptide" evidence="2">
    <location>
        <begin position="1"/>
        <end position="27"/>
    </location>
</feature>
<dbReference type="PROSITE" id="PS60000">
    <property type="entry name" value="CHITOSANASE_46_80"/>
    <property type="match status" value="1"/>
</dbReference>
<feature type="chain" id="PRO_5012564468" evidence="2">
    <location>
        <begin position="28"/>
        <end position="323"/>
    </location>
</feature>
<protein>
    <submittedName>
        <fullName evidence="3">Chitosanase</fullName>
    </submittedName>
</protein>
<sequence>MKNTMKIALSGAIALSTLSPLTNVVHAEEQQEQNIPKQTSQKAGNVNDNNYMEKNFDLRKRIMALVGAAENTNSNYSNNYSYIEDIGDHRGYTAGIIGFTTGTDDMVHLVKHYNKINPNNDLKKYEGALKQLSKEGSESHKGLEGFDKAWKNASKNDRDNFVKAQNYVLKHDYMDKAVQAAKDDGLSQLGQYVYFDAIVKHGPGEFKQGGYKGKDPADWSFDELRESTIDKSGGKSPKNGVNEEDFLNAFLDGRFKSIQKENENDESNDNDVFDRLKTQQQFIKDKNFDLKLPLDFKMNGENFHLDQDAINHYNDQDLDFDNA</sequence>
<dbReference type="CDD" id="cd00978">
    <property type="entry name" value="chitosanase_GH46"/>
    <property type="match status" value="1"/>
</dbReference>
<reference evidence="4" key="1">
    <citation type="submission" date="2017-10" db="EMBL/GenBank/DDBJ databases">
        <title>Staphylococcus edaphicus sp. nov., isolated in Antarctica, harbouring mecC gene and genomic islands essential in adaptation to extreme environment.</title>
        <authorList>
            <person name="Pantucek R."/>
            <person name="Sedlacek I."/>
            <person name="Indrakova A."/>
            <person name="Vrbovska V."/>
            <person name="Maslanova I."/>
            <person name="Kovarovic V."/>
            <person name="Svec P."/>
            <person name="Kralova S."/>
            <person name="Kristofova L."/>
            <person name="Keklakova J."/>
            <person name="Petras P."/>
            <person name="Doskar J."/>
        </authorList>
    </citation>
    <scope>NUCLEOTIDE SEQUENCE [LARGE SCALE GENOMIC DNA]</scope>
    <source>
        <strain evidence="4">CCM 5085</strain>
    </source>
</reference>
<evidence type="ECO:0000256" key="1">
    <source>
        <dbReference type="SAM" id="MobiDB-lite"/>
    </source>
</evidence>
<dbReference type="InterPro" id="IPR023099">
    <property type="entry name" value="Glyco_hydro_46_N"/>
</dbReference>
<keyword evidence="2" id="KW-0732">Signal</keyword>
<dbReference type="Pfam" id="PF01374">
    <property type="entry name" value="Glyco_hydro_46"/>
    <property type="match status" value="1"/>
</dbReference>
<dbReference type="InterPro" id="IPR023346">
    <property type="entry name" value="Lysozyme-like_dom_sf"/>
</dbReference>
<dbReference type="RefSeq" id="WP_099089808.1">
    <property type="nucleotide sequence ID" value="NZ_MRZN01000005.1"/>
</dbReference>
<dbReference type="AlphaFoldDB" id="A0A2C6WNU7"/>
<dbReference type="InterPro" id="IPR000400">
    <property type="entry name" value="Glyco_hydro_46"/>
</dbReference>
<dbReference type="EMBL" id="MRZN01000005">
    <property type="protein sequence ID" value="PHK50049.1"/>
    <property type="molecule type" value="Genomic_DNA"/>
</dbReference>
<comment type="caution">
    <text evidence="3">The sequence shown here is derived from an EMBL/GenBank/DDBJ whole genome shotgun (WGS) entry which is preliminary data.</text>
</comment>
<dbReference type="GO" id="GO:0016977">
    <property type="term" value="F:chitosanase activity"/>
    <property type="evidence" value="ECO:0007669"/>
    <property type="project" value="InterPro"/>
</dbReference>
<dbReference type="Proteomes" id="UP000223828">
    <property type="component" value="Unassembled WGS sequence"/>
</dbReference>
<dbReference type="SUPFAM" id="SSF53955">
    <property type="entry name" value="Lysozyme-like"/>
    <property type="match status" value="1"/>
</dbReference>
<dbReference type="Gene3D" id="1.20.141.10">
    <property type="entry name" value="Chitosanase, subunit A, domain 1"/>
    <property type="match status" value="1"/>
</dbReference>
<dbReference type="GO" id="GO:0005576">
    <property type="term" value="C:extracellular region"/>
    <property type="evidence" value="ECO:0007669"/>
    <property type="project" value="InterPro"/>
</dbReference>
<dbReference type="Gene3D" id="3.30.386.10">
    <property type="entry name" value="Chitosanase, subunit A, domain 2"/>
    <property type="match status" value="1"/>
</dbReference>
<accession>A0A2C6WNU7</accession>
<feature type="region of interest" description="Disordered" evidence="1">
    <location>
        <begin position="28"/>
        <end position="49"/>
    </location>
</feature>
<evidence type="ECO:0000313" key="3">
    <source>
        <dbReference type="EMBL" id="PHK50049.1"/>
    </source>
</evidence>